<dbReference type="RefSeq" id="WP_271012159.1">
    <property type="nucleotide sequence ID" value="NZ_JAQIFT010000040.1"/>
</dbReference>
<dbReference type="GO" id="GO:0006777">
    <property type="term" value="P:Mo-molybdopterin cofactor biosynthetic process"/>
    <property type="evidence" value="ECO:0007669"/>
    <property type="project" value="UniProtKB-UniRule"/>
</dbReference>
<dbReference type="InterPro" id="IPR036425">
    <property type="entry name" value="MoaB/Mog-like_dom_sf"/>
</dbReference>
<dbReference type="InterPro" id="IPR001453">
    <property type="entry name" value="MoaB/Mog_dom"/>
</dbReference>
<dbReference type="InterPro" id="IPR008284">
    <property type="entry name" value="MoCF_biosynth_CS"/>
</dbReference>
<proteinExistence type="inferred from homology"/>
<feature type="domain" description="MoaB/Mog" evidence="7">
    <location>
        <begin position="5"/>
        <end position="149"/>
    </location>
</feature>
<dbReference type="Pfam" id="PF00994">
    <property type="entry name" value="MoCF_biosynth"/>
    <property type="match status" value="1"/>
</dbReference>
<evidence type="ECO:0000256" key="1">
    <source>
        <dbReference type="ARBA" id="ARBA00003487"/>
    </source>
</evidence>
<evidence type="ECO:0000259" key="7">
    <source>
        <dbReference type="SMART" id="SM00852"/>
    </source>
</evidence>
<dbReference type="AlphaFoldDB" id="A0AA42J0X6"/>
<dbReference type="InterPro" id="IPR012245">
    <property type="entry name" value="MoaB"/>
</dbReference>
<dbReference type="PANTHER" id="PTHR43764:SF1">
    <property type="entry name" value="MOLYBDOPTERIN MOLYBDOTRANSFERASE"/>
    <property type="match status" value="1"/>
</dbReference>
<comment type="similarity">
    <text evidence="3 6">Belongs to the MoaB/Mog family.</text>
</comment>
<dbReference type="EMBL" id="JAQIFT010000040">
    <property type="protein sequence ID" value="MDA3731837.1"/>
    <property type="molecule type" value="Genomic_DNA"/>
</dbReference>
<protein>
    <recommendedName>
        <fullName evidence="4 6">Molybdenum cofactor biosynthesis protein B</fullName>
    </recommendedName>
</protein>
<evidence type="ECO:0000256" key="3">
    <source>
        <dbReference type="ARBA" id="ARBA00006112"/>
    </source>
</evidence>
<comment type="caution">
    <text evidence="8">The sequence shown here is derived from an EMBL/GenBank/DDBJ whole genome shotgun (WGS) entry which is preliminary data.</text>
</comment>
<accession>A0AA42J0X6</accession>
<dbReference type="PIRSF" id="PIRSF006443">
    <property type="entry name" value="MoaB"/>
    <property type="match status" value="1"/>
</dbReference>
<keyword evidence="9" id="KW-1185">Reference proteome</keyword>
<organism evidence="8 9">
    <name type="scientific">Holtiella tumoricola</name>
    <dbReference type="NCBI Taxonomy" id="3018743"/>
    <lineage>
        <taxon>Bacteria</taxon>
        <taxon>Bacillati</taxon>
        <taxon>Bacillota</taxon>
        <taxon>Clostridia</taxon>
        <taxon>Lachnospirales</taxon>
        <taxon>Cellulosilyticaceae</taxon>
        <taxon>Holtiella</taxon>
    </lineage>
</organism>
<evidence type="ECO:0000256" key="2">
    <source>
        <dbReference type="ARBA" id="ARBA00005046"/>
    </source>
</evidence>
<dbReference type="InterPro" id="IPR051920">
    <property type="entry name" value="MPT_Adenylyltrnsfr/MoaC-Rel"/>
</dbReference>
<dbReference type="Proteomes" id="UP001169242">
    <property type="component" value="Unassembled WGS sequence"/>
</dbReference>
<evidence type="ECO:0000256" key="6">
    <source>
        <dbReference type="PIRNR" id="PIRNR006443"/>
    </source>
</evidence>
<evidence type="ECO:0000313" key="8">
    <source>
        <dbReference type="EMBL" id="MDA3731837.1"/>
    </source>
</evidence>
<gene>
    <name evidence="8" type="ORF">PBV87_10140</name>
</gene>
<name>A0AA42J0X6_9FIRM</name>
<comment type="pathway">
    <text evidence="2 6">Cofactor biosynthesis; molybdopterin biosynthesis.</text>
</comment>
<comment type="function">
    <text evidence="1 6">May be involved in the biosynthesis of molybdopterin.</text>
</comment>
<evidence type="ECO:0000256" key="4">
    <source>
        <dbReference type="ARBA" id="ARBA00015262"/>
    </source>
</evidence>
<dbReference type="SUPFAM" id="SSF53218">
    <property type="entry name" value="Molybdenum cofactor biosynthesis proteins"/>
    <property type="match status" value="1"/>
</dbReference>
<dbReference type="PANTHER" id="PTHR43764">
    <property type="entry name" value="MOLYBDENUM COFACTOR BIOSYNTHESIS"/>
    <property type="match status" value="1"/>
</dbReference>
<keyword evidence="5 6" id="KW-0501">Molybdenum cofactor biosynthesis</keyword>
<evidence type="ECO:0000256" key="5">
    <source>
        <dbReference type="ARBA" id="ARBA00023150"/>
    </source>
</evidence>
<sequence length="163" mass="17715">MFTVGIITASDKGSQGLREDVSGALLRTLLEEAGYQVVTYEIVADEEEQLEASMIKMCDEDHVDLLVTTGGTGFSQRDVTPEATKKVITKETPGIVEAMRYYSLQITPRAMLSRAVAGIRNQTLIINLPGSPKAVKENLSFILPSLTHGLEIMIGSAKECGRK</sequence>
<dbReference type="Gene3D" id="3.40.980.10">
    <property type="entry name" value="MoaB/Mog-like domain"/>
    <property type="match status" value="1"/>
</dbReference>
<reference evidence="8" key="1">
    <citation type="journal article" date="2023" name="Int. J. Syst. Evol. Microbiol.">
        <title>&lt;i&gt;Holtiella tumoricola&lt;/i&gt; gen. nov. sp. nov., isolated from a human clinical sample.</title>
        <authorList>
            <person name="Allen-Vercoe E."/>
            <person name="Daigneault M.C."/>
            <person name="Vancuren S.J."/>
            <person name="Cochrane K."/>
            <person name="O'Neal L.L."/>
            <person name="Sankaranarayanan K."/>
            <person name="Lawson P.A."/>
        </authorList>
    </citation>
    <scope>NUCLEOTIDE SEQUENCE</scope>
    <source>
        <strain evidence="8">CC70A</strain>
    </source>
</reference>
<evidence type="ECO:0000313" key="9">
    <source>
        <dbReference type="Proteomes" id="UP001169242"/>
    </source>
</evidence>
<dbReference type="CDD" id="cd00886">
    <property type="entry name" value="MogA_MoaB"/>
    <property type="match status" value="1"/>
</dbReference>
<dbReference type="PROSITE" id="PS01078">
    <property type="entry name" value="MOCF_BIOSYNTHESIS_1"/>
    <property type="match status" value="1"/>
</dbReference>
<dbReference type="NCBIfam" id="TIGR00177">
    <property type="entry name" value="molyb_syn"/>
    <property type="match status" value="1"/>
</dbReference>
<dbReference type="SMART" id="SM00852">
    <property type="entry name" value="MoCF_biosynth"/>
    <property type="match status" value="1"/>
</dbReference>